<proteinExistence type="predicted"/>
<accession>A0A7M5TRU9</accession>
<dbReference type="InterPro" id="IPR029039">
    <property type="entry name" value="Flavoprotein-like_sf"/>
</dbReference>
<dbReference type="Gene3D" id="3.40.50.360">
    <property type="match status" value="1"/>
</dbReference>
<dbReference type="Proteomes" id="UP000594262">
    <property type="component" value="Unplaced"/>
</dbReference>
<evidence type="ECO:0000313" key="3">
    <source>
        <dbReference type="Proteomes" id="UP000594262"/>
    </source>
</evidence>
<evidence type="ECO:0000259" key="1">
    <source>
        <dbReference type="Pfam" id="PF03358"/>
    </source>
</evidence>
<sequence>MVSLKIVCIMSSVRDGRMAERMRNLIQKQFNEILTPKGHTIHFVDPEEYDLPVLKTPLHFYPDQSKAPEKLRNLNDIVISADAYIILTAEYNRSMPPALTNLINHLPPPSFEFKVSGMVGYSQGNLGGVMAMTAARPFLSEMGCLPVKHFVVIPYVQNEVKEDGTTANTHIHESIKKLLNQVEWWAQAAKTQRASGTPKSTFEMYR</sequence>
<dbReference type="InterPro" id="IPR005025">
    <property type="entry name" value="FMN_Rdtase-like_dom"/>
</dbReference>
<dbReference type="OrthoDB" id="68575at2759"/>
<dbReference type="InterPro" id="IPR050712">
    <property type="entry name" value="NAD(P)H-dep_reductase"/>
</dbReference>
<dbReference type="PANTHER" id="PTHR30543">
    <property type="entry name" value="CHROMATE REDUCTASE"/>
    <property type="match status" value="1"/>
</dbReference>
<dbReference type="GO" id="GO:0010181">
    <property type="term" value="F:FMN binding"/>
    <property type="evidence" value="ECO:0007669"/>
    <property type="project" value="TreeGrafter"/>
</dbReference>
<organism evidence="2 3">
    <name type="scientific">Clytia hemisphaerica</name>
    <dbReference type="NCBI Taxonomy" id="252671"/>
    <lineage>
        <taxon>Eukaryota</taxon>
        <taxon>Metazoa</taxon>
        <taxon>Cnidaria</taxon>
        <taxon>Hydrozoa</taxon>
        <taxon>Hydroidolina</taxon>
        <taxon>Leptothecata</taxon>
        <taxon>Obeliida</taxon>
        <taxon>Clytiidae</taxon>
        <taxon>Clytia</taxon>
    </lineage>
</organism>
<dbReference type="GO" id="GO:0005829">
    <property type="term" value="C:cytosol"/>
    <property type="evidence" value="ECO:0007669"/>
    <property type="project" value="TreeGrafter"/>
</dbReference>
<dbReference type="Pfam" id="PF03358">
    <property type="entry name" value="FMN_red"/>
    <property type="match status" value="1"/>
</dbReference>
<feature type="domain" description="NADPH-dependent FMN reductase-like" evidence="1">
    <location>
        <begin position="5"/>
        <end position="154"/>
    </location>
</feature>
<name>A0A7M5TRU9_9CNID</name>
<keyword evidence="3" id="KW-1185">Reference proteome</keyword>
<dbReference type="PANTHER" id="PTHR30543:SF21">
    <property type="entry name" value="NAD(P)H-DEPENDENT FMN REDUCTASE LOT6"/>
    <property type="match status" value="1"/>
</dbReference>
<reference evidence="2" key="1">
    <citation type="submission" date="2021-01" db="UniProtKB">
        <authorList>
            <consortium name="EnsemblMetazoa"/>
        </authorList>
    </citation>
    <scope>IDENTIFICATION</scope>
</reference>
<protein>
    <recommendedName>
        <fullName evidence="1">NADPH-dependent FMN reductase-like domain-containing protein</fullName>
    </recommendedName>
</protein>
<dbReference type="GO" id="GO:0016491">
    <property type="term" value="F:oxidoreductase activity"/>
    <property type="evidence" value="ECO:0007669"/>
    <property type="project" value="InterPro"/>
</dbReference>
<dbReference type="EnsemblMetazoa" id="CLYHEMT000854.7">
    <property type="protein sequence ID" value="CLYHEMP000854.7"/>
    <property type="gene ID" value="CLYHEMG000854"/>
</dbReference>
<dbReference type="SUPFAM" id="SSF52218">
    <property type="entry name" value="Flavoproteins"/>
    <property type="match status" value="1"/>
</dbReference>
<evidence type="ECO:0000313" key="2">
    <source>
        <dbReference type="EnsemblMetazoa" id="CLYHEMP000854.7"/>
    </source>
</evidence>
<dbReference type="AlphaFoldDB" id="A0A7M5TRU9"/>